<dbReference type="RefSeq" id="YP_009275141.1">
    <property type="nucleotide sequence ID" value="NC_030924.1"/>
</dbReference>
<organism evidence="1 2">
    <name type="scientific">Gordonia phage Monty</name>
    <dbReference type="NCBI Taxonomy" id="1838073"/>
    <lineage>
        <taxon>Viruses</taxon>
        <taxon>Duplodnaviria</taxon>
        <taxon>Heunggongvirae</taxon>
        <taxon>Uroviricota</taxon>
        <taxon>Caudoviricetes</taxon>
        <taxon>Montyvirus</taxon>
        <taxon>Montyvirus monty</taxon>
    </lineage>
</organism>
<reference evidence="1 2" key="1">
    <citation type="submission" date="2016-03" db="EMBL/GenBank/DDBJ databases">
        <authorList>
            <person name="Montgomery M.T."/>
            <person name="Guerrero C.A."/>
            <person name="Mavrich T.N."/>
            <person name="Pope W.H."/>
            <person name="Garlena R.A."/>
            <person name="Russell D.A."/>
            <person name="Jacobs-Sera D."/>
            <person name="Hendrix R.W."/>
            <person name="Hatfull G.F."/>
        </authorList>
    </citation>
    <scope>NUCLEOTIDE SEQUENCE [LARGE SCALE GENOMIC DNA]</scope>
</reference>
<dbReference type="EMBL" id="KU998241">
    <property type="protein sequence ID" value="ANA85939.1"/>
    <property type="molecule type" value="Genomic_DNA"/>
</dbReference>
<proteinExistence type="predicted"/>
<accession>A0A160DDV4</accession>
<dbReference type="GeneID" id="28802100"/>
<keyword evidence="2" id="KW-1185">Reference proteome</keyword>
<sequence>MSILKNMKTHLVTAGALVGVLAGASLVSAPAEAVIVDEWDSIRIVTCTETRTNPVVLERTNQYGNDETDHVDIIGSTSIPGWKCATWDYTVAADGGFGGLSASIESFKPGKIYCAIYQNGRMVSESSDIGGSGGEFTYCI</sequence>
<evidence type="ECO:0000313" key="1">
    <source>
        <dbReference type="EMBL" id="ANA85939.1"/>
    </source>
</evidence>
<name>A0A160DDV4_9CAUD</name>
<dbReference type="Proteomes" id="UP000207742">
    <property type="component" value="Segment"/>
</dbReference>
<evidence type="ECO:0000313" key="2">
    <source>
        <dbReference type="Proteomes" id="UP000207742"/>
    </source>
</evidence>
<gene>
    <name evidence="1" type="primary">75</name>
    <name evidence="1" type="ORF">PBI_MONTY_75</name>
</gene>
<dbReference type="KEGG" id="vg:28802100"/>
<protein>
    <submittedName>
        <fullName evidence="1">Uncharacterized protein</fullName>
    </submittedName>
</protein>